<evidence type="ECO:0000313" key="1">
    <source>
        <dbReference type="EMBL" id="KKK56718.1"/>
    </source>
</evidence>
<feature type="non-terminal residue" evidence="1">
    <location>
        <position position="229"/>
    </location>
</feature>
<comment type="caution">
    <text evidence="1">The sequence shown here is derived from an EMBL/GenBank/DDBJ whole genome shotgun (WGS) entry which is preliminary data.</text>
</comment>
<reference evidence="1" key="1">
    <citation type="journal article" date="2015" name="Nature">
        <title>Complex archaea that bridge the gap between prokaryotes and eukaryotes.</title>
        <authorList>
            <person name="Spang A."/>
            <person name="Saw J.H."/>
            <person name="Jorgensen S.L."/>
            <person name="Zaremba-Niedzwiedzka K."/>
            <person name="Martijn J."/>
            <person name="Lind A.E."/>
            <person name="van Eijk R."/>
            <person name="Schleper C."/>
            <person name="Guy L."/>
            <person name="Ettema T.J."/>
        </authorList>
    </citation>
    <scope>NUCLEOTIDE SEQUENCE</scope>
</reference>
<proteinExistence type="predicted"/>
<organism evidence="1">
    <name type="scientific">marine sediment metagenome</name>
    <dbReference type="NCBI Taxonomy" id="412755"/>
    <lineage>
        <taxon>unclassified sequences</taxon>
        <taxon>metagenomes</taxon>
        <taxon>ecological metagenomes</taxon>
    </lineage>
</organism>
<gene>
    <name evidence="1" type="ORF">LCGC14_3061730</name>
</gene>
<name>A0A0F8WJ85_9ZZZZ</name>
<sequence>MALPIYLTSASTQARLGEEYTLGSDRVFRYAKNGPEALVVGTVLQGPRFNDSYSNMVVNAAAAVDATSVTVILAYGDPLDRDQFKEGYLYTNDQAGEGFLYEITGHPGGGGEDVTKKIDLKDHLVAALTTSSQATLIKNVYDGLNKPFGDPWDIIAGVAPVAVPANEYFWVQVRGPAAVLQEGGLFAGRGVMVSQSKPGAVEVLKQVIPTRQIVGVEHRAGSVATDGPR</sequence>
<dbReference type="EMBL" id="LAZR01064851">
    <property type="protein sequence ID" value="KKK56718.1"/>
    <property type="molecule type" value="Genomic_DNA"/>
</dbReference>
<dbReference type="AlphaFoldDB" id="A0A0F8WJ85"/>
<protein>
    <submittedName>
        <fullName evidence="1">Uncharacterized protein</fullName>
    </submittedName>
</protein>
<accession>A0A0F8WJ85</accession>